<comment type="caution">
    <text evidence="3">The sequence shown here is derived from an EMBL/GenBank/DDBJ whole genome shotgun (WGS) entry which is preliminary data.</text>
</comment>
<keyword evidence="4" id="KW-1185">Reference proteome</keyword>
<keyword evidence="2" id="KW-0812">Transmembrane</keyword>
<feature type="compositionally biased region" description="Acidic residues" evidence="1">
    <location>
        <begin position="164"/>
        <end position="173"/>
    </location>
</feature>
<feature type="compositionally biased region" description="Basic and acidic residues" evidence="1">
    <location>
        <begin position="33"/>
        <end position="42"/>
    </location>
</feature>
<keyword evidence="2" id="KW-1133">Transmembrane helix</keyword>
<feature type="region of interest" description="Disordered" evidence="1">
    <location>
        <begin position="1"/>
        <end position="100"/>
    </location>
</feature>
<feature type="transmembrane region" description="Helical" evidence="2">
    <location>
        <begin position="244"/>
        <end position="267"/>
    </location>
</feature>
<organism evidence="3 4">
    <name type="scientific">Puccinia striiformis f. sp. tritici PST-78</name>
    <dbReference type="NCBI Taxonomy" id="1165861"/>
    <lineage>
        <taxon>Eukaryota</taxon>
        <taxon>Fungi</taxon>
        <taxon>Dikarya</taxon>
        <taxon>Basidiomycota</taxon>
        <taxon>Pucciniomycotina</taxon>
        <taxon>Pucciniomycetes</taxon>
        <taxon>Pucciniales</taxon>
        <taxon>Pucciniaceae</taxon>
        <taxon>Puccinia</taxon>
    </lineage>
</organism>
<keyword evidence="2" id="KW-0472">Membrane</keyword>
<sequence>MAQIEQQYHHSDTTDEKNHPALSSVPSLPGPELDSKHYDHHQQGLPEPPLFSPPITNTTFEDAGFDRPEDLSIGSITDNKSPEDHVGYITEPRTPESIAPSLDFVPFITGEESLSVDHLDQPPPEIISKEQHAPQANEIYEQEEEEETSESTNDQSPASTSAAVEEEEEEVAEQDAHLISDPVSEHKSIESAEPHLIQPIVEEKEVTKSHHQVQIPLAKPKNLNSIGSMSVDEWLDIRRTEFQFAIGLFAIPWSSSVIFLRSFNLIWSLLFTQPLIQPITGVVSSMIAPSILYASLVALLISSAAQIHS</sequence>
<dbReference type="EMBL" id="AJIL01000015">
    <property type="protein sequence ID" value="KNF03834.1"/>
    <property type="molecule type" value="Genomic_DNA"/>
</dbReference>
<protein>
    <submittedName>
        <fullName evidence="3">Uncharacterized protein</fullName>
    </submittedName>
</protein>
<dbReference type="AlphaFoldDB" id="A0A0L0VWZ6"/>
<feature type="compositionally biased region" description="Basic and acidic residues" evidence="1">
    <location>
        <begin position="7"/>
        <end position="19"/>
    </location>
</feature>
<feature type="region of interest" description="Disordered" evidence="1">
    <location>
        <begin position="139"/>
        <end position="175"/>
    </location>
</feature>
<dbReference type="OrthoDB" id="2503185at2759"/>
<dbReference type="Proteomes" id="UP000054564">
    <property type="component" value="Unassembled WGS sequence"/>
</dbReference>
<accession>A0A0L0VWZ6</accession>
<evidence type="ECO:0000256" key="2">
    <source>
        <dbReference type="SAM" id="Phobius"/>
    </source>
</evidence>
<feature type="transmembrane region" description="Helical" evidence="2">
    <location>
        <begin position="279"/>
        <end position="301"/>
    </location>
</feature>
<proteinExistence type="predicted"/>
<evidence type="ECO:0000256" key="1">
    <source>
        <dbReference type="SAM" id="MobiDB-lite"/>
    </source>
</evidence>
<reference evidence="4" key="1">
    <citation type="submission" date="2014-03" db="EMBL/GenBank/DDBJ databases">
        <title>The Genome Sequence of Puccinia striiformis f. sp. tritici PST-78.</title>
        <authorList>
            <consortium name="The Broad Institute Genome Sequencing Platform"/>
            <person name="Cuomo C."/>
            <person name="Hulbert S."/>
            <person name="Chen X."/>
            <person name="Walker B."/>
            <person name="Young S.K."/>
            <person name="Zeng Q."/>
            <person name="Gargeya S."/>
            <person name="Fitzgerald M."/>
            <person name="Haas B."/>
            <person name="Abouelleil A."/>
            <person name="Alvarado L."/>
            <person name="Arachchi H.M."/>
            <person name="Berlin A.M."/>
            <person name="Chapman S.B."/>
            <person name="Goldberg J."/>
            <person name="Griggs A."/>
            <person name="Gujja S."/>
            <person name="Hansen M."/>
            <person name="Howarth C."/>
            <person name="Imamovic A."/>
            <person name="Larimer J."/>
            <person name="McCowan C."/>
            <person name="Montmayeur A."/>
            <person name="Murphy C."/>
            <person name="Neiman D."/>
            <person name="Pearson M."/>
            <person name="Priest M."/>
            <person name="Roberts A."/>
            <person name="Saif S."/>
            <person name="Shea T."/>
            <person name="Sisk P."/>
            <person name="Sykes S."/>
            <person name="Wortman J."/>
            <person name="Nusbaum C."/>
            <person name="Birren B."/>
        </authorList>
    </citation>
    <scope>NUCLEOTIDE SEQUENCE [LARGE SCALE GENOMIC DNA]</scope>
    <source>
        <strain evidence="4">race PST-78</strain>
    </source>
</reference>
<name>A0A0L0VWZ6_9BASI</name>
<evidence type="ECO:0000313" key="4">
    <source>
        <dbReference type="Proteomes" id="UP000054564"/>
    </source>
</evidence>
<feature type="compositionally biased region" description="Acidic residues" evidence="1">
    <location>
        <begin position="140"/>
        <end position="149"/>
    </location>
</feature>
<evidence type="ECO:0000313" key="3">
    <source>
        <dbReference type="EMBL" id="KNF03834.1"/>
    </source>
</evidence>
<gene>
    <name evidence="3" type="ORF">PSTG_02927</name>
</gene>